<evidence type="ECO:0000256" key="6">
    <source>
        <dbReference type="ARBA" id="ARBA00023136"/>
    </source>
</evidence>
<feature type="transmembrane region" description="Helical" evidence="7">
    <location>
        <begin position="34"/>
        <end position="52"/>
    </location>
</feature>
<comment type="pathway">
    <text evidence="7">Protein modification; lipoprotein biosynthesis (diacylglyceryl transfer).</text>
</comment>
<feature type="transmembrane region" description="Helical" evidence="7">
    <location>
        <begin position="193"/>
        <end position="211"/>
    </location>
</feature>
<sequence>MLPLTVAALSAVPLLALPFPVIDPVAVEIGPLVVRWYALAYIAGLLLGWLYLRRLGRTPPAVLTGDQADDFLVWATLGVVLGGRLGYVLFYNLPYYLAHPAEILMVWQGGMAFHGGLLGVIVALLLFCRRKGIPPLAMGDLVACVAPIGLFFGRLANFVNGELYGRPAPDLPWAMVFPTADDQPRHPSQLYEAVLEGLVLFALLAVLWRVPAVRRRRGALTGVFLTGYGLARFAVEVVREPDAQLGYLFGLVTMGQVLSLPMIVAGLAFLAWAWSRPPVAEPEPGPRS</sequence>
<evidence type="ECO:0000256" key="3">
    <source>
        <dbReference type="ARBA" id="ARBA00022679"/>
    </source>
</evidence>
<comment type="similarity">
    <text evidence="1 7">Belongs to the Lgt family.</text>
</comment>
<comment type="function">
    <text evidence="7">Catalyzes the transfer of the diacylglyceryl group from phosphatidylglycerol to the sulfhydryl group of the N-terminal cysteine of a prolipoprotein, the first step in the formation of mature lipoproteins.</text>
</comment>
<dbReference type="UniPathway" id="UPA00664"/>
<evidence type="ECO:0000256" key="7">
    <source>
        <dbReference type="HAMAP-Rule" id="MF_01147"/>
    </source>
</evidence>
<comment type="catalytic activity">
    <reaction evidence="7">
        <text>L-cysteinyl-[prolipoprotein] + a 1,2-diacyl-sn-glycero-3-phospho-(1'-sn-glycerol) = an S-1,2-diacyl-sn-glyceryl-L-cysteinyl-[prolipoprotein] + sn-glycerol 1-phosphate + H(+)</text>
        <dbReference type="Rhea" id="RHEA:56712"/>
        <dbReference type="Rhea" id="RHEA-COMP:14679"/>
        <dbReference type="Rhea" id="RHEA-COMP:14680"/>
        <dbReference type="ChEBI" id="CHEBI:15378"/>
        <dbReference type="ChEBI" id="CHEBI:29950"/>
        <dbReference type="ChEBI" id="CHEBI:57685"/>
        <dbReference type="ChEBI" id="CHEBI:64716"/>
        <dbReference type="ChEBI" id="CHEBI:140658"/>
        <dbReference type="EC" id="2.5.1.145"/>
    </reaction>
</comment>
<dbReference type="NCBIfam" id="TIGR00544">
    <property type="entry name" value="lgt"/>
    <property type="match status" value="1"/>
</dbReference>
<dbReference type="PANTHER" id="PTHR30589">
    <property type="entry name" value="PROLIPOPROTEIN DIACYLGLYCERYL TRANSFERASE"/>
    <property type="match status" value="1"/>
</dbReference>
<gene>
    <name evidence="7" type="primary">lgt</name>
    <name evidence="8" type="ORF">GGD88_003108</name>
</gene>
<feature type="transmembrane region" description="Helical" evidence="7">
    <location>
        <begin position="72"/>
        <end position="93"/>
    </location>
</feature>
<evidence type="ECO:0000313" key="9">
    <source>
        <dbReference type="Proteomes" id="UP000555728"/>
    </source>
</evidence>
<keyword evidence="5 7" id="KW-1133">Transmembrane helix</keyword>
<feature type="transmembrane region" description="Helical" evidence="7">
    <location>
        <begin position="247"/>
        <end position="274"/>
    </location>
</feature>
<dbReference type="HAMAP" id="MF_01147">
    <property type="entry name" value="Lgt"/>
    <property type="match status" value="1"/>
</dbReference>
<name>A0A7W6S1U6_9PROT</name>
<protein>
    <recommendedName>
        <fullName evidence="7">Phosphatidylglycerol--prolipoprotein diacylglyceryl transferase</fullName>
        <ecNumber evidence="7">2.5.1.145</ecNumber>
    </recommendedName>
</protein>
<keyword evidence="6 7" id="KW-0472">Membrane</keyword>
<keyword evidence="2 7" id="KW-1003">Cell membrane</keyword>
<reference evidence="8 9" key="1">
    <citation type="submission" date="2020-08" db="EMBL/GenBank/DDBJ databases">
        <title>Genome sequencing of Purple Non-Sulfur Bacteria from various extreme environments.</title>
        <authorList>
            <person name="Mayer M."/>
        </authorList>
    </citation>
    <scope>NUCLEOTIDE SEQUENCE [LARGE SCALE GENOMIC DNA]</scope>
    <source>
        <strain evidence="8 9">JA135</strain>
    </source>
</reference>
<accession>A0A7W6S1U6</accession>
<evidence type="ECO:0000256" key="1">
    <source>
        <dbReference type="ARBA" id="ARBA00007150"/>
    </source>
</evidence>
<evidence type="ECO:0000256" key="5">
    <source>
        <dbReference type="ARBA" id="ARBA00022989"/>
    </source>
</evidence>
<feature type="binding site" evidence="7">
    <location>
        <position position="154"/>
    </location>
    <ligand>
        <name>a 1,2-diacyl-sn-glycero-3-phospho-(1'-sn-glycerol)</name>
        <dbReference type="ChEBI" id="CHEBI:64716"/>
    </ligand>
</feature>
<dbReference type="PROSITE" id="PS01311">
    <property type="entry name" value="LGT"/>
    <property type="match status" value="1"/>
</dbReference>
<feature type="transmembrane region" description="Helical" evidence="7">
    <location>
        <begin position="105"/>
        <end position="128"/>
    </location>
</feature>
<keyword evidence="9" id="KW-1185">Reference proteome</keyword>
<organism evidence="8 9">
    <name type="scientific">Roseospira goensis</name>
    <dbReference type="NCBI Taxonomy" id="391922"/>
    <lineage>
        <taxon>Bacteria</taxon>
        <taxon>Pseudomonadati</taxon>
        <taxon>Pseudomonadota</taxon>
        <taxon>Alphaproteobacteria</taxon>
        <taxon>Rhodospirillales</taxon>
        <taxon>Rhodospirillaceae</taxon>
        <taxon>Roseospira</taxon>
    </lineage>
</organism>
<keyword evidence="3 7" id="KW-0808">Transferase</keyword>
<keyword evidence="4 7" id="KW-0812">Transmembrane</keyword>
<proteinExistence type="inferred from homology"/>
<dbReference type="GO" id="GO:0042158">
    <property type="term" value="P:lipoprotein biosynthetic process"/>
    <property type="evidence" value="ECO:0007669"/>
    <property type="project" value="UniProtKB-UniRule"/>
</dbReference>
<dbReference type="GO" id="GO:0008961">
    <property type="term" value="F:phosphatidylglycerol-prolipoprotein diacylglyceryl transferase activity"/>
    <property type="evidence" value="ECO:0007669"/>
    <property type="project" value="UniProtKB-UniRule"/>
</dbReference>
<dbReference type="InterPro" id="IPR001640">
    <property type="entry name" value="Lgt"/>
</dbReference>
<dbReference type="PANTHER" id="PTHR30589:SF0">
    <property type="entry name" value="PHOSPHATIDYLGLYCEROL--PROLIPOPROTEIN DIACYLGLYCERYL TRANSFERASE"/>
    <property type="match status" value="1"/>
</dbReference>
<comment type="caution">
    <text evidence="8">The sequence shown here is derived from an EMBL/GenBank/DDBJ whole genome shotgun (WGS) entry which is preliminary data.</text>
</comment>
<keyword evidence="8" id="KW-0449">Lipoprotein</keyword>
<dbReference type="EMBL" id="JACIGI010000034">
    <property type="protein sequence ID" value="MBB4287361.1"/>
    <property type="molecule type" value="Genomic_DNA"/>
</dbReference>
<feature type="transmembrane region" description="Helical" evidence="7">
    <location>
        <begin position="140"/>
        <end position="159"/>
    </location>
</feature>
<dbReference type="GO" id="GO:0005886">
    <property type="term" value="C:plasma membrane"/>
    <property type="evidence" value="ECO:0007669"/>
    <property type="project" value="UniProtKB-SubCell"/>
</dbReference>
<evidence type="ECO:0000313" key="8">
    <source>
        <dbReference type="EMBL" id="MBB4287361.1"/>
    </source>
</evidence>
<dbReference type="AlphaFoldDB" id="A0A7W6S1U6"/>
<dbReference type="EC" id="2.5.1.145" evidence="7"/>
<feature type="transmembrane region" description="Helical" evidence="7">
    <location>
        <begin position="218"/>
        <end position="235"/>
    </location>
</feature>
<dbReference type="Proteomes" id="UP000555728">
    <property type="component" value="Unassembled WGS sequence"/>
</dbReference>
<evidence type="ECO:0000256" key="4">
    <source>
        <dbReference type="ARBA" id="ARBA00022692"/>
    </source>
</evidence>
<dbReference type="Pfam" id="PF01790">
    <property type="entry name" value="LGT"/>
    <property type="match status" value="1"/>
</dbReference>
<evidence type="ECO:0000256" key="2">
    <source>
        <dbReference type="ARBA" id="ARBA00022475"/>
    </source>
</evidence>
<comment type="subcellular location">
    <subcellularLocation>
        <location evidence="7">Cell membrane</location>
        <topology evidence="7">Multi-pass membrane protein</topology>
    </subcellularLocation>
</comment>